<dbReference type="NCBIfam" id="TIGR02515">
    <property type="entry name" value="IV_pilus_PilQ"/>
    <property type="match status" value="1"/>
</dbReference>
<evidence type="ECO:0000259" key="10">
    <source>
        <dbReference type="SMART" id="SM00965"/>
    </source>
</evidence>
<dbReference type="PROSITE" id="PS00875">
    <property type="entry name" value="T2SP_D"/>
    <property type="match status" value="1"/>
</dbReference>
<gene>
    <name evidence="11" type="ORF">AB8S08_11835</name>
</gene>
<dbReference type="InterPro" id="IPR005644">
    <property type="entry name" value="NolW-like"/>
</dbReference>
<feature type="region of interest" description="Disordered" evidence="9">
    <location>
        <begin position="133"/>
        <end position="161"/>
    </location>
</feature>
<dbReference type="PANTHER" id="PTHR30604:SF1">
    <property type="entry name" value="DNA UTILIZATION PROTEIN HOFQ"/>
    <property type="match status" value="1"/>
</dbReference>
<comment type="subcellular location">
    <subcellularLocation>
        <location evidence="1 8">Cell outer membrane</location>
    </subcellularLocation>
</comment>
<evidence type="ECO:0000256" key="3">
    <source>
        <dbReference type="ARBA" id="ARBA00022448"/>
    </source>
</evidence>
<dbReference type="InterPro" id="IPR051808">
    <property type="entry name" value="Type_IV_pilus_biogenesis"/>
</dbReference>
<accession>A0AB39X6T0</accession>
<evidence type="ECO:0000256" key="6">
    <source>
        <dbReference type="ARBA" id="ARBA00023136"/>
    </source>
</evidence>
<dbReference type="Pfam" id="PF11741">
    <property type="entry name" value="AMIN"/>
    <property type="match status" value="1"/>
</dbReference>
<keyword evidence="3 8" id="KW-0813">Transport</keyword>
<keyword evidence="7" id="KW-0998">Cell outer membrane</keyword>
<dbReference type="AlphaFoldDB" id="A0AB39X6T0"/>
<comment type="similarity">
    <text evidence="2">Belongs to the bacterial secretin family. PilQ subfamily.</text>
</comment>
<dbReference type="InterPro" id="IPR021731">
    <property type="entry name" value="AMIN_dom"/>
</dbReference>
<evidence type="ECO:0000256" key="5">
    <source>
        <dbReference type="ARBA" id="ARBA00022927"/>
    </source>
</evidence>
<dbReference type="RefSeq" id="WP_369742872.1">
    <property type="nucleotide sequence ID" value="NZ_CP165718.1"/>
</dbReference>
<dbReference type="InterPro" id="IPR038591">
    <property type="entry name" value="NolW-like_sf"/>
</dbReference>
<feature type="domain" description="Secretin/TonB short N-terminal" evidence="10">
    <location>
        <begin position="318"/>
        <end position="366"/>
    </location>
</feature>
<dbReference type="GO" id="GO:0009279">
    <property type="term" value="C:cell outer membrane"/>
    <property type="evidence" value="ECO:0007669"/>
    <property type="project" value="UniProtKB-SubCell"/>
</dbReference>
<dbReference type="InterPro" id="IPR004846">
    <property type="entry name" value="T2SS/T3SS_dom"/>
</dbReference>
<organism evidence="11">
    <name type="scientific">Pseudidiomarina sp. PP-1MA</name>
    <dbReference type="NCBI Taxonomy" id="3237706"/>
    <lineage>
        <taxon>Bacteria</taxon>
        <taxon>Pseudomonadati</taxon>
        <taxon>Pseudomonadota</taxon>
        <taxon>Gammaproteobacteria</taxon>
        <taxon>Alteromonadales</taxon>
        <taxon>Idiomarinaceae</taxon>
        <taxon>Pseudidiomarina</taxon>
    </lineage>
</organism>
<evidence type="ECO:0000313" key="11">
    <source>
        <dbReference type="EMBL" id="XDV09433.1"/>
    </source>
</evidence>
<keyword evidence="6" id="KW-0472">Membrane</keyword>
<dbReference type="EMBL" id="CP165718">
    <property type="protein sequence ID" value="XDV09433.1"/>
    <property type="molecule type" value="Genomic_DNA"/>
</dbReference>
<keyword evidence="4" id="KW-0732">Signal</keyword>
<dbReference type="PANTHER" id="PTHR30604">
    <property type="entry name" value="PROTEIN TRANSPORT PROTEIN HOFQ"/>
    <property type="match status" value="1"/>
</dbReference>
<evidence type="ECO:0000256" key="2">
    <source>
        <dbReference type="ARBA" id="ARBA00006304"/>
    </source>
</evidence>
<feature type="compositionally biased region" description="Low complexity" evidence="9">
    <location>
        <begin position="133"/>
        <end position="147"/>
    </location>
</feature>
<evidence type="ECO:0000256" key="8">
    <source>
        <dbReference type="RuleBase" id="RU004004"/>
    </source>
</evidence>
<dbReference type="SMART" id="SM00965">
    <property type="entry name" value="STN"/>
    <property type="match status" value="1"/>
</dbReference>
<evidence type="ECO:0000256" key="7">
    <source>
        <dbReference type="ARBA" id="ARBA00023237"/>
    </source>
</evidence>
<dbReference type="Pfam" id="PF00263">
    <property type="entry name" value="Secretin"/>
    <property type="match status" value="1"/>
</dbReference>
<proteinExistence type="inferred from homology"/>
<evidence type="ECO:0000256" key="4">
    <source>
        <dbReference type="ARBA" id="ARBA00022729"/>
    </source>
</evidence>
<dbReference type="Pfam" id="PF03958">
    <property type="entry name" value="Secretin_N"/>
    <property type="match status" value="1"/>
</dbReference>
<dbReference type="InterPro" id="IPR001775">
    <property type="entry name" value="GspD/PilQ"/>
</dbReference>
<dbReference type="Gene3D" id="3.30.1370.130">
    <property type="match status" value="1"/>
</dbReference>
<keyword evidence="5" id="KW-0653">Protein transport</keyword>
<dbReference type="InterPro" id="IPR004845">
    <property type="entry name" value="T2SS_GspD_CS"/>
</dbReference>
<reference evidence="11" key="1">
    <citation type="submission" date="2024-07" db="EMBL/GenBank/DDBJ databases">
        <title>Whole genome sequence of bacterial strains from algal surface.</title>
        <authorList>
            <person name="Kumar P."/>
        </authorList>
    </citation>
    <scope>NUCLEOTIDE SEQUENCE</scope>
    <source>
        <strain evidence="11">PP-1MA</strain>
    </source>
</reference>
<dbReference type="InterPro" id="IPR013355">
    <property type="entry name" value="Pilus_4_PilQ"/>
</dbReference>
<evidence type="ECO:0000256" key="1">
    <source>
        <dbReference type="ARBA" id="ARBA00004442"/>
    </source>
</evidence>
<name>A0AB39X6T0_9GAMM</name>
<protein>
    <submittedName>
        <fullName evidence="11">Type IV pilus secretin PilQ</fullName>
    </submittedName>
</protein>
<dbReference type="Gene3D" id="3.30.1370.120">
    <property type="match status" value="1"/>
</dbReference>
<sequence length="697" mass="76375">MKHLIRTVCYLALLLPATLYANDLIRVEKIGLGPERFNLEAHFSERVDAPVVRRHSNPLVHEFLLRGTSAAALAGLLNVGEHPLLQQVEVEQQRDDVLLRVSTTKPLEHLMSRMGEVMVLVFVASKKVPDAVAATTPAQPAPRSAPAEPAPSPQPSARDPELRTASAAYIATQNASNSTVTSINYFGLSGATGQLSIAFKGAEIEHELDASKQQLELTLFNTKLPDDLLYVLDVSKFDTPIGYVETFQEGRHARLKIAGKSDFRHQLEQLDGYLRLTFAERTEPKQAALDKNQKPISLNFQDVPVRQLLQILAEENQLNLVASESVTGNITLRLDNVPWERALETILRVKGLDKRIDGNILIVAPAVELAQREEQQLEANQRMAELAPLTSSYIQVNYAKAAEVAAILRTDSSDLLSSRGAVTVDERTNTLLVRDTQQQIDSVKAMVEVLDIPVKQVIIESRMVTVRDNISDELGIRWGITEPSVDTSLPLPWGSGTSITGDFNVNLPVSSPAATIGFQVAKLADGRLLDLELSALERENKGEIIASPRITTANQKAAYIEQGTEIPYVESASSGATSVQFKKAVLGLRVTPQITPDNRVILDLVITQNTRGETVTTPTGPAVSIDTQEIGTQVLVENGETIVLGGIYQQQILNDISKVPLLGDIPYVGVLFRTENQVNEKRELLIFVTPRIVTNNP</sequence>
<evidence type="ECO:0000256" key="9">
    <source>
        <dbReference type="SAM" id="MobiDB-lite"/>
    </source>
</evidence>
<dbReference type="Gene3D" id="2.60.40.3470">
    <property type="match status" value="1"/>
</dbReference>
<dbReference type="GO" id="GO:0009306">
    <property type="term" value="P:protein secretion"/>
    <property type="evidence" value="ECO:0007669"/>
    <property type="project" value="InterPro"/>
</dbReference>
<dbReference type="Pfam" id="PF07660">
    <property type="entry name" value="STN"/>
    <property type="match status" value="1"/>
</dbReference>
<dbReference type="InterPro" id="IPR011662">
    <property type="entry name" value="Secretin/TonB_short_N"/>
</dbReference>
<dbReference type="PRINTS" id="PR00811">
    <property type="entry name" value="BCTERIALGSPD"/>
</dbReference>